<reference evidence="4" key="1">
    <citation type="journal article" date="2019" name="Int. J. Syst. Evol. Microbiol.">
        <title>The Global Catalogue of Microorganisms (GCM) 10K type strain sequencing project: providing services to taxonomists for standard genome sequencing and annotation.</title>
        <authorList>
            <consortium name="The Broad Institute Genomics Platform"/>
            <consortium name="The Broad Institute Genome Sequencing Center for Infectious Disease"/>
            <person name="Wu L."/>
            <person name="Ma J."/>
        </authorList>
    </citation>
    <scope>NUCLEOTIDE SEQUENCE [LARGE SCALE GENOMIC DNA]</scope>
    <source>
        <strain evidence="4">CGMCC 4.7020</strain>
    </source>
</reference>
<evidence type="ECO:0000313" key="4">
    <source>
        <dbReference type="Proteomes" id="UP001597058"/>
    </source>
</evidence>
<proteinExistence type="predicted"/>
<dbReference type="RefSeq" id="WP_381329810.1">
    <property type="nucleotide sequence ID" value="NZ_JBHTMM010000055.1"/>
</dbReference>
<evidence type="ECO:0000313" key="3">
    <source>
        <dbReference type="EMBL" id="MFD1310519.1"/>
    </source>
</evidence>
<name>A0ABW3XPS7_9ACTN</name>
<dbReference type="Proteomes" id="UP001597058">
    <property type="component" value="Unassembled WGS sequence"/>
</dbReference>
<evidence type="ECO:0000256" key="1">
    <source>
        <dbReference type="SAM" id="MobiDB-lite"/>
    </source>
</evidence>
<protein>
    <submittedName>
        <fullName evidence="3">Transposase</fullName>
    </submittedName>
</protein>
<feature type="domain" description="Transposase IS4-like" evidence="2">
    <location>
        <begin position="16"/>
        <end position="65"/>
    </location>
</feature>
<feature type="region of interest" description="Disordered" evidence="1">
    <location>
        <begin position="1"/>
        <end position="33"/>
    </location>
</feature>
<feature type="region of interest" description="Disordered" evidence="1">
    <location>
        <begin position="59"/>
        <end position="190"/>
    </location>
</feature>
<accession>A0ABW3XPS7</accession>
<dbReference type="Pfam" id="PF01609">
    <property type="entry name" value="DDE_Tnp_1"/>
    <property type="match status" value="1"/>
</dbReference>
<dbReference type="EMBL" id="JBHTMM010000055">
    <property type="protein sequence ID" value="MFD1310519.1"/>
    <property type="molecule type" value="Genomic_DNA"/>
</dbReference>
<feature type="compositionally biased region" description="Low complexity" evidence="1">
    <location>
        <begin position="64"/>
        <end position="74"/>
    </location>
</feature>
<feature type="compositionally biased region" description="Low complexity" evidence="1">
    <location>
        <begin position="169"/>
        <end position="190"/>
    </location>
</feature>
<organism evidence="3 4">
    <name type="scientific">Streptomyces kaempferi</name>
    <dbReference type="NCBI Taxonomy" id="333725"/>
    <lineage>
        <taxon>Bacteria</taxon>
        <taxon>Bacillati</taxon>
        <taxon>Actinomycetota</taxon>
        <taxon>Actinomycetes</taxon>
        <taxon>Kitasatosporales</taxon>
        <taxon>Streptomycetaceae</taxon>
        <taxon>Streptomyces</taxon>
    </lineage>
</organism>
<keyword evidence="4" id="KW-1185">Reference proteome</keyword>
<evidence type="ECO:0000259" key="2">
    <source>
        <dbReference type="Pfam" id="PF01609"/>
    </source>
</evidence>
<comment type="caution">
    <text evidence="3">The sequence shown here is derived from an EMBL/GenBank/DDBJ whole genome shotgun (WGS) entry which is preliminary data.</text>
</comment>
<sequence length="220" mass="23588">MCGRLPRTREKGGAATGPSLVDRRKTGSKHHLITDANGIPLKVITTAAHVNDVTQTLALVDGVPPGRSSSQAPRRPARRQGIRQQPKPQGAAPTRDPAGYLPQGPTRHAGPGQDPLRRGTDLRPAPPVQASLRTSCSRRTGLLAARAPNPVMRNSSEVRMAQDRIVGCPATPTRSRSPSPPTTTDSSAARARNVQRTFRVDADDYECLPDDVTLWSVYCG</sequence>
<dbReference type="InterPro" id="IPR002559">
    <property type="entry name" value="Transposase_11"/>
</dbReference>
<gene>
    <name evidence="3" type="ORF">ACFQ5X_32375</name>
</gene>